<gene>
    <name evidence="1" type="ORF">RV045_06945</name>
</gene>
<organism evidence="1 2">
    <name type="scientific">Amphibiibacter pelophylacis</name>
    <dbReference type="NCBI Taxonomy" id="1799477"/>
    <lineage>
        <taxon>Bacteria</taxon>
        <taxon>Pseudomonadati</taxon>
        <taxon>Pseudomonadota</taxon>
        <taxon>Betaproteobacteria</taxon>
        <taxon>Burkholderiales</taxon>
        <taxon>Sphaerotilaceae</taxon>
        <taxon>Amphibiibacter</taxon>
    </lineage>
</organism>
<evidence type="ECO:0000313" key="1">
    <source>
        <dbReference type="EMBL" id="MEJ7138167.1"/>
    </source>
</evidence>
<protein>
    <submittedName>
        <fullName evidence="1">Tetratricopeptide repeat protein</fullName>
    </submittedName>
</protein>
<proteinExistence type="predicted"/>
<dbReference type="Proteomes" id="UP001364695">
    <property type="component" value="Unassembled WGS sequence"/>
</dbReference>
<name>A0ACC6P1V4_9BURK</name>
<sequence length="609" mass="66232">MPICPGSGPAAAPLRHRVWPLAAAALLALTTHLAVAAPKAPASPSRAQLANEVYDGLVAEMENSLGQPGQGFDSMLQAAQRSADPDLFRRALELALQSGSRERSRQALRAWRTVMPASIEAMQRDVQFSLLTGQLSAVDAPLRDWLAATQDGDRVELIQALPRLLAVVRDRAQAQQELERVLKPYRAPLPKAPSLARDMATQIRVASELAVIQLASDPPSSGLPAVQAIHRAWPASRLPAIAALGMMFATPDAEPLVREVLATPGQDDLVPSASALRQAYASVLARQKRYPAALEQLQQAAQAQPPGQAGSRPVWLALAATALTARQWAQGESAVRRYLDDSVGWKDALSPEDAARGRLLLAEIQQGQGQLPQALKTLDSINIPALYVQGGLRRASILLQQGQWPQARALIASLKDDAAPPTDSGVDITVLRELQVLTDQKRWTLALQVLDAALAKDRSAELLYQKAMVLDRLKRTAEMDVLLQEALKLDPRHTGSQNALGYGWADRGVRLDEARRLITAALQAQPDDPYIMDSMGWVDFRQGRVDDALKNLRAAWLLSRDAEIAAHLGEVLWRSGQRDEARTVWAEALALTPDSEMIREVLKRLGASL</sequence>
<reference evidence="1" key="1">
    <citation type="submission" date="2023-10" db="EMBL/GenBank/DDBJ databases">
        <title>Amphibacter perezi, gen. nov., sp. nov. a novel taxa of the family Comamonadaceae, class Betaproteobacteria isolated from the skin microbiota of Pelophylax perezi from different populations.</title>
        <authorList>
            <person name="Costa S."/>
            <person name="Proenca D.N."/>
            <person name="Lopes I."/>
            <person name="Morais P.V."/>
        </authorList>
    </citation>
    <scope>NUCLEOTIDE SEQUENCE</scope>
    <source>
        <strain evidence="1">SL12-8</strain>
    </source>
</reference>
<accession>A0ACC6P1V4</accession>
<evidence type="ECO:0000313" key="2">
    <source>
        <dbReference type="Proteomes" id="UP001364695"/>
    </source>
</evidence>
<keyword evidence="2" id="KW-1185">Reference proteome</keyword>
<dbReference type="EMBL" id="JAWDIE010000008">
    <property type="protein sequence ID" value="MEJ7138167.1"/>
    <property type="molecule type" value="Genomic_DNA"/>
</dbReference>
<comment type="caution">
    <text evidence="1">The sequence shown here is derived from an EMBL/GenBank/DDBJ whole genome shotgun (WGS) entry which is preliminary data.</text>
</comment>